<comment type="caution">
    <text evidence="3">The sequence shown here is derived from an EMBL/GenBank/DDBJ whole genome shotgun (WGS) entry which is preliminary data.</text>
</comment>
<protein>
    <recommendedName>
        <fullName evidence="2">Pyruvate phosphate dikinase AMP/ATP-binding domain-containing protein</fullName>
    </recommendedName>
</protein>
<dbReference type="Gene3D" id="3.30.470.20">
    <property type="entry name" value="ATP-grasp fold, B domain"/>
    <property type="match status" value="1"/>
</dbReference>
<dbReference type="InterPro" id="IPR010121">
    <property type="entry name" value="Pyruvate_phosphate_dikinase"/>
</dbReference>
<reference evidence="4" key="1">
    <citation type="submission" date="2023-07" db="EMBL/GenBank/DDBJ databases">
        <title>Whole genome shotgun sequence of Streptomyces spororaveus NBRC 15456.</title>
        <authorList>
            <person name="Komaki H."/>
            <person name="Tamura T."/>
        </authorList>
    </citation>
    <scope>NUCLEOTIDE SEQUENCE [LARGE SCALE GENOMIC DNA]</scope>
    <source>
        <strain evidence="4">NBRC 15456</strain>
    </source>
</reference>
<proteinExistence type="predicted"/>
<dbReference type="PANTHER" id="PTHR22931:SF9">
    <property type="entry name" value="PYRUVATE, PHOSPHATE DIKINASE 1, CHLOROPLASTIC"/>
    <property type="match status" value="1"/>
</dbReference>
<dbReference type="Gene3D" id="1.20.80.30">
    <property type="match status" value="1"/>
</dbReference>
<accession>A0ABQ3TPM0</accession>
<dbReference type="Proteomes" id="UP000608522">
    <property type="component" value="Unassembled WGS sequence"/>
</dbReference>
<name>A0ABQ3TPM0_9ACTN</name>
<dbReference type="Gene3D" id="3.30.1490.20">
    <property type="entry name" value="ATP-grasp fold, A domain"/>
    <property type="match status" value="1"/>
</dbReference>
<dbReference type="Pfam" id="PF01326">
    <property type="entry name" value="PPDK_N"/>
    <property type="match status" value="1"/>
</dbReference>
<evidence type="ECO:0000256" key="1">
    <source>
        <dbReference type="SAM" id="MobiDB-lite"/>
    </source>
</evidence>
<gene>
    <name evidence="3" type="ORF">Sspor_79220</name>
</gene>
<dbReference type="SUPFAM" id="SSF56059">
    <property type="entry name" value="Glutathione synthetase ATP-binding domain-like"/>
    <property type="match status" value="1"/>
</dbReference>
<evidence type="ECO:0000313" key="3">
    <source>
        <dbReference type="EMBL" id="GHI82361.1"/>
    </source>
</evidence>
<organism evidence="3 4">
    <name type="scientific">Streptomyces spororaveus</name>
    <dbReference type="NCBI Taxonomy" id="284039"/>
    <lineage>
        <taxon>Bacteria</taxon>
        <taxon>Bacillati</taxon>
        <taxon>Actinomycetota</taxon>
        <taxon>Actinomycetes</taxon>
        <taxon>Kitasatosporales</taxon>
        <taxon>Streptomycetaceae</taxon>
        <taxon>Streptomyces</taxon>
    </lineage>
</organism>
<evidence type="ECO:0000313" key="4">
    <source>
        <dbReference type="Proteomes" id="UP000608522"/>
    </source>
</evidence>
<feature type="region of interest" description="Disordered" evidence="1">
    <location>
        <begin position="1"/>
        <end position="26"/>
    </location>
</feature>
<feature type="domain" description="Pyruvate phosphate dikinase AMP/ATP-binding" evidence="2">
    <location>
        <begin position="52"/>
        <end position="105"/>
    </location>
</feature>
<keyword evidence="4" id="KW-1185">Reference proteome</keyword>
<evidence type="ECO:0000259" key="2">
    <source>
        <dbReference type="Pfam" id="PF01326"/>
    </source>
</evidence>
<dbReference type="InterPro" id="IPR013815">
    <property type="entry name" value="ATP_grasp_subdomain_1"/>
</dbReference>
<dbReference type="InterPro" id="IPR002192">
    <property type="entry name" value="PPDK_AMP/ATP-bd"/>
</dbReference>
<dbReference type="PANTHER" id="PTHR22931">
    <property type="entry name" value="PHOSPHOENOLPYRUVATE DIKINASE-RELATED"/>
    <property type="match status" value="1"/>
</dbReference>
<sequence length="357" mass="38493">MPWNQRLRSRGTTGVRADTISAPRGGGSTKGLVAGMGSYVYDFNEGGRGMAALLGSKGANLAEMTCLGLPVPPGFTITVDACRAFLATGEPPEGLEGEVSEHLAAVEQAAGKRLGQVDNPLLLSVRSGAGHFMPGTTETILDIGLNDLSVLGLARVPDRDRFGWDSYRRLVQMFGSTAMGVESSLFEDVLRRIELQHQVADDSRLDTCDLIRVVETFKDLILERTGRAFPQDPAEQLWQAVLTACRSGTAVTVQSMVFGNLGADSGSGVVFSRDPTAGRSGLYGKYLPNAQGEDVDSGVRNSLPLQELATLDPASFDRLCGCMEQLEEHYRDVCDVEFTIEHGTLWLLETHVGRRAK</sequence>
<dbReference type="EMBL" id="BNED01000005">
    <property type="protein sequence ID" value="GHI82361.1"/>
    <property type="molecule type" value="Genomic_DNA"/>
</dbReference>